<organism evidence="9 10">
    <name type="scientific">Methylotuvimicrobium alcaliphilum (strain DSM 19304 / NCIMB 14124 / VKM B-2133 / 20Z)</name>
    <name type="common">Methylomicrobium alcaliphilum</name>
    <dbReference type="NCBI Taxonomy" id="1091494"/>
    <lineage>
        <taxon>Bacteria</taxon>
        <taxon>Pseudomonadati</taxon>
        <taxon>Pseudomonadota</taxon>
        <taxon>Gammaproteobacteria</taxon>
        <taxon>Methylococcales</taxon>
        <taxon>Methylococcaceae</taxon>
        <taxon>Methylotuvimicrobium</taxon>
    </lineage>
</organism>
<name>G4T0T1_META2</name>
<dbReference type="HOGENOM" id="CLU_047148_0_0_6"/>
<feature type="binding site" evidence="8">
    <location>
        <begin position="149"/>
        <end position="152"/>
    </location>
    <ligand>
        <name>ATP</name>
        <dbReference type="ChEBI" id="CHEBI:30616"/>
    </ligand>
</feature>
<dbReference type="PANTHER" id="PTHR21299:SF1">
    <property type="entry name" value="PANTOATE--BETA-ALANINE LIGASE"/>
    <property type="match status" value="1"/>
</dbReference>
<sequence length="285" mass="31629">MSLPTVTTIEALRDTLKPWRKAGYSMAFVPTMGNLHDGHLQLVKKAKECADKVVVSLFVNPTQFGVGEDFDHYPRTESEDAKKLDAIGTDLLFLPSVSEIYLINHRTSISVSGLSDLHCGKTRVGHFDGVATIVCKLFNIVQPDLAFFGEKDFQQLAIIRALVRDLNIPVEIRGIETVREDDGLAMSSRNGYLLADERLAAPALYRSLCQARDRILAGEQNYPALEKRFMLSLREAGLQPEYFSVCRQSSLMPAGADDMELVILAAARLGKTRLIDNVNFSKTPL</sequence>
<comment type="subcellular location">
    <subcellularLocation>
        <location evidence="8">Cytoplasm</location>
    </subcellularLocation>
</comment>
<dbReference type="KEGG" id="mah:MEALZ_0666"/>
<evidence type="ECO:0000256" key="2">
    <source>
        <dbReference type="ARBA" id="ARBA00009256"/>
    </source>
</evidence>
<comment type="catalytic activity">
    <reaction evidence="7 8">
        <text>(R)-pantoate + beta-alanine + ATP = (R)-pantothenate + AMP + diphosphate + H(+)</text>
        <dbReference type="Rhea" id="RHEA:10912"/>
        <dbReference type="ChEBI" id="CHEBI:15378"/>
        <dbReference type="ChEBI" id="CHEBI:15980"/>
        <dbReference type="ChEBI" id="CHEBI:29032"/>
        <dbReference type="ChEBI" id="CHEBI:30616"/>
        <dbReference type="ChEBI" id="CHEBI:33019"/>
        <dbReference type="ChEBI" id="CHEBI:57966"/>
        <dbReference type="ChEBI" id="CHEBI:456215"/>
        <dbReference type="EC" id="6.3.2.1"/>
    </reaction>
</comment>
<dbReference type="GO" id="GO:0004592">
    <property type="term" value="F:pantoate-beta-alanine ligase activity"/>
    <property type="evidence" value="ECO:0007669"/>
    <property type="project" value="UniProtKB-UniRule"/>
</dbReference>
<dbReference type="Pfam" id="PF02569">
    <property type="entry name" value="Pantoate_ligase"/>
    <property type="match status" value="1"/>
</dbReference>
<dbReference type="Gene3D" id="3.40.50.620">
    <property type="entry name" value="HUPs"/>
    <property type="match status" value="1"/>
</dbReference>
<dbReference type="SUPFAM" id="SSF52374">
    <property type="entry name" value="Nucleotidylyl transferase"/>
    <property type="match status" value="1"/>
</dbReference>
<dbReference type="UniPathway" id="UPA00028">
    <property type="reaction ID" value="UER00005"/>
</dbReference>
<feature type="binding site" evidence="8">
    <location>
        <begin position="186"/>
        <end position="189"/>
    </location>
    <ligand>
        <name>ATP</name>
        <dbReference type="ChEBI" id="CHEBI:30616"/>
    </ligand>
</feature>
<dbReference type="InterPro" id="IPR014729">
    <property type="entry name" value="Rossmann-like_a/b/a_fold"/>
</dbReference>
<dbReference type="EMBL" id="FO082060">
    <property type="protein sequence ID" value="CCE22361.1"/>
    <property type="molecule type" value="Genomic_DNA"/>
</dbReference>
<comment type="function">
    <text evidence="8">Catalyzes the condensation of pantoate with beta-alanine in an ATP-dependent reaction via a pantoyl-adenylate intermediate.</text>
</comment>
<dbReference type="HAMAP" id="MF_00158">
    <property type="entry name" value="PanC"/>
    <property type="match status" value="1"/>
</dbReference>
<dbReference type="AlphaFoldDB" id="G4T0T1"/>
<dbReference type="FunFam" id="3.30.1300.10:FF:000001">
    <property type="entry name" value="Pantothenate synthetase"/>
    <property type="match status" value="1"/>
</dbReference>
<comment type="similarity">
    <text evidence="2 8">Belongs to the pantothenate synthetase family.</text>
</comment>
<dbReference type="InterPro" id="IPR042176">
    <property type="entry name" value="Pantoate_ligase_C"/>
</dbReference>
<keyword evidence="8" id="KW-0963">Cytoplasm</keyword>
<dbReference type="NCBIfam" id="TIGR00125">
    <property type="entry name" value="cyt_tran_rel"/>
    <property type="match status" value="1"/>
</dbReference>
<keyword evidence="4 8" id="KW-0566">Pantothenate biosynthesis</keyword>
<dbReference type="PATRIC" id="fig|271065.3.peg.678"/>
<comment type="subunit">
    <text evidence="8">Homodimer.</text>
</comment>
<feature type="binding site" evidence="8">
    <location>
        <position position="63"/>
    </location>
    <ligand>
        <name>beta-alanine</name>
        <dbReference type="ChEBI" id="CHEBI:57966"/>
    </ligand>
</feature>
<dbReference type="Proteomes" id="UP000008315">
    <property type="component" value="Chromosome"/>
</dbReference>
<evidence type="ECO:0000256" key="3">
    <source>
        <dbReference type="ARBA" id="ARBA00022598"/>
    </source>
</evidence>
<dbReference type="InterPro" id="IPR003721">
    <property type="entry name" value="Pantoate_ligase"/>
</dbReference>
<evidence type="ECO:0000256" key="7">
    <source>
        <dbReference type="ARBA" id="ARBA00048258"/>
    </source>
</evidence>
<feature type="binding site" evidence="8">
    <location>
        <position position="63"/>
    </location>
    <ligand>
        <name>(R)-pantoate</name>
        <dbReference type="ChEBI" id="CHEBI:15980"/>
    </ligand>
</feature>
<comment type="miscellaneous">
    <text evidence="8">The reaction proceeds by a bi uni uni bi ping pong mechanism.</text>
</comment>
<feature type="binding site" evidence="8">
    <location>
        <position position="155"/>
    </location>
    <ligand>
        <name>(R)-pantoate</name>
        <dbReference type="ChEBI" id="CHEBI:15980"/>
    </ligand>
</feature>
<dbReference type="CDD" id="cd00560">
    <property type="entry name" value="PanC"/>
    <property type="match status" value="1"/>
</dbReference>
<evidence type="ECO:0000256" key="1">
    <source>
        <dbReference type="ARBA" id="ARBA00004990"/>
    </source>
</evidence>
<dbReference type="Gene3D" id="3.30.1300.10">
    <property type="entry name" value="Pantoate-beta-alanine ligase, C-terminal domain"/>
    <property type="match status" value="1"/>
</dbReference>
<gene>
    <name evidence="8 9" type="primary">panC</name>
    <name evidence="9" type="ordered locus">MEALZ_0666</name>
</gene>
<comment type="pathway">
    <text evidence="1 8">Cofactor biosynthesis; (R)-pantothenate biosynthesis; (R)-pantothenate from (R)-pantoate and beta-alanine: step 1/1.</text>
</comment>
<dbReference type="GO" id="GO:0005829">
    <property type="term" value="C:cytosol"/>
    <property type="evidence" value="ECO:0007669"/>
    <property type="project" value="TreeGrafter"/>
</dbReference>
<evidence type="ECO:0000256" key="8">
    <source>
        <dbReference type="HAMAP-Rule" id="MF_00158"/>
    </source>
</evidence>
<feature type="active site" description="Proton donor" evidence="8">
    <location>
        <position position="39"/>
    </location>
</feature>
<dbReference type="GO" id="GO:0015940">
    <property type="term" value="P:pantothenate biosynthetic process"/>
    <property type="evidence" value="ECO:0007669"/>
    <property type="project" value="UniProtKB-UniRule"/>
</dbReference>
<evidence type="ECO:0000256" key="5">
    <source>
        <dbReference type="ARBA" id="ARBA00022741"/>
    </source>
</evidence>
<feature type="binding site" evidence="8">
    <location>
        <begin position="32"/>
        <end position="39"/>
    </location>
    <ligand>
        <name>ATP</name>
        <dbReference type="ChEBI" id="CHEBI:30616"/>
    </ligand>
</feature>
<dbReference type="GO" id="GO:0005524">
    <property type="term" value="F:ATP binding"/>
    <property type="evidence" value="ECO:0007669"/>
    <property type="project" value="UniProtKB-KW"/>
</dbReference>
<dbReference type="PANTHER" id="PTHR21299">
    <property type="entry name" value="CYTIDYLATE KINASE/PANTOATE-BETA-ALANINE LIGASE"/>
    <property type="match status" value="1"/>
</dbReference>
<dbReference type="EC" id="6.3.2.1" evidence="8"/>
<dbReference type="NCBIfam" id="TIGR00018">
    <property type="entry name" value="panC"/>
    <property type="match status" value="1"/>
</dbReference>
<keyword evidence="6 8" id="KW-0067">ATP-binding</keyword>
<dbReference type="InterPro" id="IPR004821">
    <property type="entry name" value="Cyt_trans-like"/>
</dbReference>
<accession>G4T0T1</accession>
<evidence type="ECO:0000256" key="6">
    <source>
        <dbReference type="ARBA" id="ARBA00022840"/>
    </source>
</evidence>
<reference evidence="10" key="1">
    <citation type="journal article" date="2012" name="J. Bacteriol.">
        <title>Genome sequence of the haloalkaliphilic methanotrophic bacterium Methylomicrobium alcaliphilum 20Z.</title>
        <authorList>
            <person name="Vuilleumier S."/>
            <person name="Khmelenina V.N."/>
            <person name="Bringel F."/>
            <person name="Reshetnikov A.S."/>
            <person name="Lajus A."/>
            <person name="Mangenot S."/>
            <person name="Rouy Z."/>
            <person name="Op den Camp H.J."/>
            <person name="Jetten M.S."/>
            <person name="Dispirito A.A."/>
            <person name="Dunfield P."/>
            <person name="Klotz M.G."/>
            <person name="Semrau J.D."/>
            <person name="Stein L.Y."/>
            <person name="Barbe V."/>
            <person name="Medigue C."/>
            <person name="Trotsenko Y.A."/>
            <person name="Kalyuzhnaya M.G."/>
        </authorList>
    </citation>
    <scope>NUCLEOTIDE SEQUENCE [LARGE SCALE GENOMIC DNA]</scope>
    <source>
        <strain evidence="10">DSM 19304 / NCIMB 14124 / VKM B-2133 / 20Z</strain>
    </source>
</reference>
<keyword evidence="5 8" id="KW-0547">Nucleotide-binding</keyword>
<feature type="binding site" evidence="8">
    <location>
        <position position="178"/>
    </location>
    <ligand>
        <name>ATP</name>
        <dbReference type="ChEBI" id="CHEBI:30616"/>
    </ligand>
</feature>
<keyword evidence="3 8" id="KW-0436">Ligase</keyword>
<evidence type="ECO:0000256" key="4">
    <source>
        <dbReference type="ARBA" id="ARBA00022655"/>
    </source>
</evidence>
<evidence type="ECO:0000313" key="9">
    <source>
        <dbReference type="EMBL" id="CCE22361.1"/>
    </source>
</evidence>
<dbReference type="FunFam" id="3.40.50.620:FF:000013">
    <property type="entry name" value="Pantothenate synthetase"/>
    <property type="match status" value="1"/>
</dbReference>
<proteinExistence type="inferred from homology"/>
<evidence type="ECO:0000313" key="10">
    <source>
        <dbReference type="Proteomes" id="UP000008315"/>
    </source>
</evidence>
<dbReference type="STRING" id="1091494.MEALZ_0666"/>
<protein>
    <recommendedName>
        <fullName evidence="8">Pantothenate synthetase</fullName>
        <shortName evidence="8">PS</shortName>
        <ecNumber evidence="8">6.3.2.1</ecNumber>
    </recommendedName>
    <alternativeName>
        <fullName evidence="8">Pantoate--beta-alanine ligase</fullName>
    </alternativeName>
    <alternativeName>
        <fullName evidence="8">Pantoate-activating enzyme</fullName>
    </alternativeName>
</protein>
<keyword evidence="10" id="KW-1185">Reference proteome</keyword>